<protein>
    <recommendedName>
        <fullName evidence="4">DUF1735 domain-containing protein</fullName>
    </recommendedName>
</protein>
<evidence type="ECO:0008006" key="4">
    <source>
        <dbReference type="Google" id="ProtNLM"/>
    </source>
</evidence>
<keyword evidence="1" id="KW-0732">Signal</keyword>
<comment type="caution">
    <text evidence="2">The sequence shown here is derived from an EMBL/GenBank/DDBJ whole genome shotgun (WGS) entry which is preliminary data.</text>
</comment>
<dbReference type="EMBL" id="PUBV01000026">
    <property type="protein sequence ID" value="PWB06374.1"/>
    <property type="molecule type" value="Genomic_DNA"/>
</dbReference>
<proteinExistence type="predicted"/>
<evidence type="ECO:0000313" key="2">
    <source>
        <dbReference type="EMBL" id="PWB06374.1"/>
    </source>
</evidence>
<organism evidence="2 3">
    <name type="scientific">Paramuribaculum intestinale</name>
    <dbReference type="NCBI Taxonomy" id="2094151"/>
    <lineage>
        <taxon>Bacteria</taxon>
        <taxon>Pseudomonadati</taxon>
        <taxon>Bacteroidota</taxon>
        <taxon>Bacteroidia</taxon>
        <taxon>Bacteroidales</taxon>
        <taxon>Muribaculaceae</taxon>
        <taxon>Paramuribaculum</taxon>
    </lineage>
</organism>
<name>A0A2V1IVE1_9BACT</name>
<reference evidence="3" key="1">
    <citation type="submission" date="2018-02" db="EMBL/GenBank/DDBJ databases">
        <authorList>
            <person name="Clavel T."/>
            <person name="Strowig T."/>
        </authorList>
    </citation>
    <scope>NUCLEOTIDE SEQUENCE [LARGE SCALE GENOMIC DNA]</scope>
    <source>
        <strain evidence="3">DSM 100764</strain>
    </source>
</reference>
<gene>
    <name evidence="2" type="ORF">C5O25_10550</name>
</gene>
<feature type="chain" id="PRO_5015930182" description="DUF1735 domain-containing protein" evidence="1">
    <location>
        <begin position="23"/>
        <end position="378"/>
    </location>
</feature>
<sequence length="378" mass="41104">MNKTFIALAAMTAAILPLSSCSDDKKIDVDNINGVYDTAQTTLTYNGVKMADATIEITMKEDLTSYPGNKGEALMVSNRPTLVTDNADEAFDDDMRHSYLFMPCSMTIGVEAKGRENSVTFSGTRTVRTADKSEITYTASGTYSPGTKAAAPSVTAEITAKAAVNGLTGHTFEMELNLTDITYDLEKAGSTLMAGLGVNARDGLKELYGTMIDRCRRATGFDRIRFRFNDDGSLEVSGRNAIGGDYVQQPAASYQILADGTLIILQDATWAEMMTNSMSPTSAARMPAGLYSFRSGSEAITAAKFSIDGQRLKLEPVVAHLIEGGRYRRPAEKAFMATWPVPEGTDLTRTERLYSSLQYATDHDLLIFTPCFMATRID</sequence>
<evidence type="ECO:0000256" key="1">
    <source>
        <dbReference type="SAM" id="SignalP"/>
    </source>
</evidence>
<dbReference type="AlphaFoldDB" id="A0A2V1IVE1"/>
<feature type="signal peptide" evidence="1">
    <location>
        <begin position="1"/>
        <end position="22"/>
    </location>
</feature>
<keyword evidence="3" id="KW-1185">Reference proteome</keyword>
<accession>A0A2V1IVE1</accession>
<evidence type="ECO:0000313" key="3">
    <source>
        <dbReference type="Proteomes" id="UP000244925"/>
    </source>
</evidence>
<dbReference type="Proteomes" id="UP000244925">
    <property type="component" value="Unassembled WGS sequence"/>
</dbReference>
<dbReference type="RefSeq" id="WP_107036704.1">
    <property type="nucleotide sequence ID" value="NZ_PUBV01000026.1"/>
</dbReference>